<dbReference type="Proteomes" id="UP000198660">
    <property type="component" value="Unassembled WGS sequence"/>
</dbReference>
<keyword evidence="1" id="KW-0732">Signal</keyword>
<reference evidence="3" key="1">
    <citation type="submission" date="2016-10" db="EMBL/GenBank/DDBJ databases">
        <authorList>
            <person name="Varghese N."/>
            <person name="Submissions S."/>
        </authorList>
    </citation>
    <scope>NUCLEOTIDE SEQUENCE [LARGE SCALE GENOMIC DNA]</scope>
    <source>
        <strain evidence="3">DSM 45789</strain>
    </source>
</reference>
<feature type="signal peptide" evidence="1">
    <location>
        <begin position="1"/>
        <end position="24"/>
    </location>
</feature>
<gene>
    <name evidence="2" type="ORF">SAMN05444972_10493</name>
</gene>
<proteinExistence type="predicted"/>
<accession>A0A1I6R416</accession>
<dbReference type="PROSITE" id="PS51257">
    <property type="entry name" value="PROKAR_LIPOPROTEIN"/>
    <property type="match status" value="1"/>
</dbReference>
<evidence type="ECO:0000256" key="1">
    <source>
        <dbReference type="SAM" id="SignalP"/>
    </source>
</evidence>
<dbReference type="AlphaFoldDB" id="A0A1I6R416"/>
<evidence type="ECO:0000313" key="2">
    <source>
        <dbReference type="EMBL" id="SFS59364.1"/>
    </source>
</evidence>
<evidence type="ECO:0008006" key="4">
    <source>
        <dbReference type="Google" id="ProtNLM"/>
    </source>
</evidence>
<keyword evidence="3" id="KW-1185">Reference proteome</keyword>
<dbReference type="OrthoDB" id="3078607at2"/>
<protein>
    <recommendedName>
        <fullName evidence="4">Stress protein</fullName>
    </recommendedName>
</protein>
<feature type="chain" id="PRO_5009303940" description="Stress protein" evidence="1">
    <location>
        <begin position="25"/>
        <end position="140"/>
    </location>
</feature>
<organism evidence="2 3">
    <name type="scientific">Marininema halotolerans</name>
    <dbReference type="NCBI Taxonomy" id="1155944"/>
    <lineage>
        <taxon>Bacteria</taxon>
        <taxon>Bacillati</taxon>
        <taxon>Bacillota</taxon>
        <taxon>Bacilli</taxon>
        <taxon>Bacillales</taxon>
        <taxon>Thermoactinomycetaceae</taxon>
        <taxon>Marininema</taxon>
    </lineage>
</organism>
<sequence>MKRIGLLSMVALFLFLLGCSDSQAETMTTEGVIKQFKDAGLEADNAREMTKKDYGMAPMKAKEAKRFFIPSLGKDAGGRIFQFDNTNDLKQTKAFYDKAGRESAMLFSWTASKGNILIQINGDLPEDKFKKYKEVLNKYN</sequence>
<dbReference type="RefSeq" id="WP_091835646.1">
    <property type="nucleotide sequence ID" value="NZ_FPAA01000004.1"/>
</dbReference>
<dbReference type="EMBL" id="FPAA01000004">
    <property type="protein sequence ID" value="SFS59364.1"/>
    <property type="molecule type" value="Genomic_DNA"/>
</dbReference>
<evidence type="ECO:0000313" key="3">
    <source>
        <dbReference type="Proteomes" id="UP000198660"/>
    </source>
</evidence>
<name>A0A1I6R416_9BACL</name>